<feature type="region of interest" description="Disordered" evidence="1">
    <location>
        <begin position="1"/>
        <end position="35"/>
    </location>
</feature>
<sequence>MPDGASPPSQIYIYTESSSGPGRGQKRKRNPDPYNDFGDGEYLGDEILNETNEFNQELERVLNTNSERTYRHFIRMSPTAFEKLLGFIKQDHVFFGPHEVVDTAELLVALLFGYKESDVARYCACVMYALKRLPIHWLDELESTEKRAIKKVLNWAKGAGGTTPAKKSRC</sequence>
<name>A0A8H3AE23_9AGAM</name>
<evidence type="ECO:0000256" key="1">
    <source>
        <dbReference type="SAM" id="MobiDB-lite"/>
    </source>
</evidence>
<protein>
    <submittedName>
        <fullName evidence="2">Uncharacterized protein</fullName>
    </submittedName>
</protein>
<dbReference type="AlphaFoldDB" id="A0A8H3AE23"/>
<evidence type="ECO:0000313" key="3">
    <source>
        <dbReference type="Proteomes" id="UP000663843"/>
    </source>
</evidence>
<gene>
    <name evidence="2" type="ORF">RDB_LOCUS46539</name>
</gene>
<reference evidence="2" key="1">
    <citation type="submission" date="2021-01" db="EMBL/GenBank/DDBJ databases">
        <authorList>
            <person name="Kaushik A."/>
        </authorList>
    </citation>
    <scope>NUCLEOTIDE SEQUENCE</scope>
    <source>
        <strain evidence="2">AG2-2IIIB</strain>
    </source>
</reference>
<dbReference type="Proteomes" id="UP000663843">
    <property type="component" value="Unassembled WGS sequence"/>
</dbReference>
<accession>A0A8H3AE23</accession>
<organism evidence="2 3">
    <name type="scientific">Rhizoctonia solani</name>
    <dbReference type="NCBI Taxonomy" id="456999"/>
    <lineage>
        <taxon>Eukaryota</taxon>
        <taxon>Fungi</taxon>
        <taxon>Dikarya</taxon>
        <taxon>Basidiomycota</taxon>
        <taxon>Agaricomycotina</taxon>
        <taxon>Agaricomycetes</taxon>
        <taxon>Cantharellales</taxon>
        <taxon>Ceratobasidiaceae</taxon>
        <taxon>Rhizoctonia</taxon>
    </lineage>
</organism>
<proteinExistence type="predicted"/>
<comment type="caution">
    <text evidence="2">The sequence shown here is derived from an EMBL/GenBank/DDBJ whole genome shotgun (WGS) entry which is preliminary data.</text>
</comment>
<dbReference type="EMBL" id="CAJMWT010001654">
    <property type="protein sequence ID" value="CAE6413352.1"/>
    <property type="molecule type" value="Genomic_DNA"/>
</dbReference>
<evidence type="ECO:0000313" key="2">
    <source>
        <dbReference type="EMBL" id="CAE6413352.1"/>
    </source>
</evidence>